<dbReference type="OrthoDB" id="9803078at2"/>
<evidence type="ECO:0000313" key="4">
    <source>
        <dbReference type="Proteomes" id="UP000255367"/>
    </source>
</evidence>
<keyword evidence="4" id="KW-1185">Reference proteome</keyword>
<dbReference type="InterPro" id="IPR045865">
    <property type="entry name" value="ACT-like_dom_sf"/>
</dbReference>
<dbReference type="SUPFAM" id="SSF55021">
    <property type="entry name" value="ACT-like"/>
    <property type="match status" value="1"/>
</dbReference>
<gene>
    <name evidence="3" type="ORF">NCTC12020_01228</name>
</gene>
<sequence length="89" mass="9686">MKLVVTVVGIDRVGIIARVAAVLAENNVNIVSINQTILDGIFNMIMMCETKEPTALQKVQEALTVEGEQLGVQIKAQHADIFLSMHRVG</sequence>
<dbReference type="Proteomes" id="UP000255367">
    <property type="component" value="Unassembled WGS sequence"/>
</dbReference>
<protein>
    <recommendedName>
        <fullName evidence="1">UPF0237 protein NCTC12020_01228</fullName>
    </recommendedName>
</protein>
<reference evidence="3 4" key="1">
    <citation type="submission" date="2018-06" db="EMBL/GenBank/DDBJ databases">
        <authorList>
            <consortium name="Pathogen Informatics"/>
            <person name="Doyle S."/>
        </authorList>
    </citation>
    <scope>NUCLEOTIDE SEQUENCE [LARGE SCALE GENOMIC DNA]</scope>
    <source>
        <strain evidence="3 4">NCTC12020</strain>
    </source>
</reference>
<organism evidence="3 4">
    <name type="scientific">Veillonella criceti</name>
    <dbReference type="NCBI Taxonomy" id="103891"/>
    <lineage>
        <taxon>Bacteria</taxon>
        <taxon>Bacillati</taxon>
        <taxon>Bacillota</taxon>
        <taxon>Negativicutes</taxon>
        <taxon>Veillonellales</taxon>
        <taxon>Veillonellaceae</taxon>
        <taxon>Veillonella</taxon>
    </lineage>
</organism>
<accession>A0A380NLA6</accession>
<proteinExistence type="inferred from homology"/>
<dbReference type="InterPro" id="IPR022986">
    <property type="entry name" value="UPF0237_ACT"/>
</dbReference>
<dbReference type="AlphaFoldDB" id="A0A380NLA6"/>
<name>A0A380NLA6_9FIRM</name>
<comment type="similarity">
    <text evidence="1">Belongs to the UPF0237 family.</text>
</comment>
<dbReference type="InterPro" id="IPR050990">
    <property type="entry name" value="UPF0237/GcvR_regulator"/>
</dbReference>
<feature type="domain" description="ACT" evidence="2">
    <location>
        <begin position="4"/>
        <end position="77"/>
    </location>
</feature>
<dbReference type="InterPro" id="IPR002912">
    <property type="entry name" value="ACT_dom"/>
</dbReference>
<dbReference type="EMBL" id="UHIO01000001">
    <property type="protein sequence ID" value="SUP43579.1"/>
    <property type="molecule type" value="Genomic_DNA"/>
</dbReference>
<dbReference type="PROSITE" id="PS51671">
    <property type="entry name" value="ACT"/>
    <property type="match status" value="1"/>
</dbReference>
<dbReference type="PANTHER" id="PTHR34875:SF6">
    <property type="entry name" value="UPF0237 PROTEIN MJ1558"/>
    <property type="match status" value="1"/>
</dbReference>
<dbReference type="PANTHER" id="PTHR34875">
    <property type="entry name" value="UPF0237 PROTEIN MJ1558"/>
    <property type="match status" value="1"/>
</dbReference>
<dbReference type="RefSeq" id="WP_115310388.1">
    <property type="nucleotide sequence ID" value="NZ_UHIO01000001.1"/>
</dbReference>
<evidence type="ECO:0000256" key="1">
    <source>
        <dbReference type="HAMAP-Rule" id="MF_01054"/>
    </source>
</evidence>
<evidence type="ECO:0000313" key="3">
    <source>
        <dbReference type="EMBL" id="SUP43579.1"/>
    </source>
</evidence>
<dbReference type="NCBIfam" id="NF001220">
    <property type="entry name" value="PRK00194.1"/>
    <property type="match status" value="1"/>
</dbReference>
<dbReference type="Pfam" id="PF13740">
    <property type="entry name" value="ACT_6"/>
    <property type="match status" value="1"/>
</dbReference>
<dbReference type="HAMAP" id="MF_01054">
    <property type="entry name" value="UPF0237"/>
    <property type="match status" value="1"/>
</dbReference>
<dbReference type="CDD" id="cd04872">
    <property type="entry name" value="ACT_1ZPV"/>
    <property type="match status" value="1"/>
</dbReference>
<evidence type="ECO:0000259" key="2">
    <source>
        <dbReference type="PROSITE" id="PS51671"/>
    </source>
</evidence>
<dbReference type="Gene3D" id="3.30.70.260">
    <property type="match status" value="1"/>
</dbReference>